<evidence type="ECO:0000313" key="1">
    <source>
        <dbReference type="EMBL" id="BFD47314.1"/>
    </source>
</evidence>
<dbReference type="AlphaFoldDB" id="A0AAT9GBW1"/>
<reference evidence="1" key="1">
    <citation type="submission" date="2024-01" db="EMBL/GenBank/DDBJ databases">
        <title>Sequencing the genomes of a sandfly, Sergentomyia squamirostris, and its two endosymbionts.</title>
        <authorList>
            <person name="Itokawa K."/>
            <person name="Sanjoba C."/>
        </authorList>
    </citation>
    <scope>NUCLEOTIDE SEQUENCE</scope>
    <source>
        <strain evidence="1">WSSQ</strain>
    </source>
</reference>
<accession>A0AAT9GBW1</accession>
<protein>
    <submittedName>
        <fullName evidence="1">Uncharacterized protein</fullName>
    </submittedName>
</protein>
<proteinExistence type="predicted"/>
<gene>
    <name evidence="1" type="ORF">DMENIID0003_03880</name>
</gene>
<name>A0AAT9GBW1_9RICK</name>
<sequence length="179" mass="20507">MIEQNSKIDEIDVEISEKNAEIDDFYEETLEKTKNIIDEAIAKGCPVSDDDRKTLELVKANEKFAEKVLSGEDYQDLQDFCDTLTVGKVYYINKQIAEGKNKASFVKKLADVAKDEQLAQELRNKPLSKFKKEVGGLKQGLHRSNKATAIPTNYQYSDVPSSFEEEFKQVQDYFRTRGY</sequence>
<organism evidence="1">
    <name type="scientific">Wolbachia endosymbiont of Sergentomyia squamirostris</name>
    <dbReference type="NCBI Taxonomy" id="3113640"/>
    <lineage>
        <taxon>Bacteria</taxon>
        <taxon>Pseudomonadati</taxon>
        <taxon>Pseudomonadota</taxon>
        <taxon>Alphaproteobacteria</taxon>
        <taxon>Rickettsiales</taxon>
        <taxon>Anaplasmataceae</taxon>
        <taxon>Wolbachieae</taxon>
        <taxon>Wolbachia</taxon>
    </lineage>
</organism>
<dbReference type="EMBL" id="AP029172">
    <property type="protein sequence ID" value="BFD47314.1"/>
    <property type="molecule type" value="Genomic_DNA"/>
</dbReference>